<evidence type="ECO:0000256" key="2">
    <source>
        <dbReference type="PROSITE-ProRule" id="PRU00335"/>
    </source>
</evidence>
<evidence type="ECO:0000259" key="3">
    <source>
        <dbReference type="PROSITE" id="PS50977"/>
    </source>
</evidence>
<accession>A0A5D9CDB2</accession>
<dbReference type="PRINTS" id="PR00455">
    <property type="entry name" value="HTHTETR"/>
</dbReference>
<comment type="caution">
    <text evidence="4">The sequence shown here is derived from an EMBL/GenBank/DDBJ whole genome shotgun (WGS) entry which is preliminary data.</text>
</comment>
<dbReference type="InterPro" id="IPR001647">
    <property type="entry name" value="HTH_TetR"/>
</dbReference>
<evidence type="ECO:0000256" key="1">
    <source>
        <dbReference type="ARBA" id="ARBA00023125"/>
    </source>
</evidence>
<dbReference type="InterPro" id="IPR036271">
    <property type="entry name" value="Tet_transcr_reg_TetR-rel_C_sf"/>
</dbReference>
<protein>
    <submittedName>
        <fullName evidence="4">TetR/AcrR family transcriptional regulator</fullName>
    </submittedName>
</protein>
<dbReference type="GO" id="GO:0003677">
    <property type="term" value="F:DNA binding"/>
    <property type="evidence" value="ECO:0007669"/>
    <property type="project" value="UniProtKB-UniRule"/>
</dbReference>
<organism evidence="4 5">
    <name type="scientific">Sphingomonas montanisoli</name>
    <dbReference type="NCBI Taxonomy" id="2606412"/>
    <lineage>
        <taxon>Bacteria</taxon>
        <taxon>Pseudomonadati</taxon>
        <taxon>Pseudomonadota</taxon>
        <taxon>Alphaproteobacteria</taxon>
        <taxon>Sphingomonadales</taxon>
        <taxon>Sphingomonadaceae</taxon>
        <taxon>Sphingomonas</taxon>
    </lineage>
</organism>
<dbReference type="Pfam" id="PF17938">
    <property type="entry name" value="TetR_C_29"/>
    <property type="match status" value="1"/>
</dbReference>
<dbReference type="InterPro" id="IPR050109">
    <property type="entry name" value="HTH-type_TetR-like_transc_reg"/>
</dbReference>
<proteinExistence type="predicted"/>
<dbReference type="AlphaFoldDB" id="A0A5D9CDB2"/>
<reference evidence="4 5" key="1">
    <citation type="submission" date="2019-08" db="EMBL/GenBank/DDBJ databases">
        <authorList>
            <person name="Wang G."/>
            <person name="Xu Z."/>
        </authorList>
    </citation>
    <scope>NUCLEOTIDE SEQUENCE [LARGE SCALE GENOMIC DNA]</scope>
    <source>
        <strain evidence="4 5">ZX</strain>
    </source>
</reference>
<dbReference type="EMBL" id="VTOU01000002">
    <property type="protein sequence ID" value="TZG28141.1"/>
    <property type="molecule type" value="Genomic_DNA"/>
</dbReference>
<dbReference type="Pfam" id="PF00440">
    <property type="entry name" value="TetR_N"/>
    <property type="match status" value="1"/>
</dbReference>
<evidence type="ECO:0000313" key="4">
    <source>
        <dbReference type="EMBL" id="TZG28141.1"/>
    </source>
</evidence>
<gene>
    <name evidence="4" type="ORF">FYJ91_09910</name>
</gene>
<feature type="domain" description="HTH tetR-type" evidence="3">
    <location>
        <begin position="18"/>
        <end position="78"/>
    </location>
</feature>
<name>A0A5D9CDB2_9SPHN</name>
<dbReference type="PANTHER" id="PTHR30328">
    <property type="entry name" value="TRANSCRIPTIONAL REPRESSOR"/>
    <property type="match status" value="1"/>
</dbReference>
<evidence type="ECO:0000313" key="5">
    <source>
        <dbReference type="Proteomes" id="UP000322077"/>
    </source>
</evidence>
<dbReference type="Proteomes" id="UP000322077">
    <property type="component" value="Unassembled WGS sequence"/>
</dbReference>
<dbReference type="PROSITE" id="PS50977">
    <property type="entry name" value="HTH_TETR_2"/>
    <property type="match status" value="1"/>
</dbReference>
<sequence length="216" mass="23950">MIADAATQVGEPRKRDSDRTRAAILRAATREFGTHGFSGGRIERIAAAARCNIRLLYHHFGNKQALYLTVIEAAYADLRAKEAAVVLDSADPLASVEALLRFTFGYFEKNPLLEGLIRSENMMQGRFLRQSHSVPEAAERLKERLSGVIAAGEAKRVMRAGIDPVQLYVTITALSRFHLANSHTLSNVLGVDLTSADWRAAWLTHSIDLLRAWVRP</sequence>
<dbReference type="Gene3D" id="1.10.357.10">
    <property type="entry name" value="Tetracycline Repressor, domain 2"/>
    <property type="match status" value="1"/>
</dbReference>
<dbReference type="SUPFAM" id="SSF46689">
    <property type="entry name" value="Homeodomain-like"/>
    <property type="match status" value="1"/>
</dbReference>
<feature type="DNA-binding region" description="H-T-H motif" evidence="2">
    <location>
        <begin position="41"/>
        <end position="60"/>
    </location>
</feature>
<keyword evidence="5" id="KW-1185">Reference proteome</keyword>
<dbReference type="InterPro" id="IPR041474">
    <property type="entry name" value="NicS_C"/>
</dbReference>
<dbReference type="SUPFAM" id="SSF48498">
    <property type="entry name" value="Tetracyclin repressor-like, C-terminal domain"/>
    <property type="match status" value="1"/>
</dbReference>
<dbReference type="InterPro" id="IPR009057">
    <property type="entry name" value="Homeodomain-like_sf"/>
</dbReference>
<keyword evidence="1 2" id="KW-0238">DNA-binding</keyword>
<dbReference type="PANTHER" id="PTHR30328:SF54">
    <property type="entry name" value="HTH-TYPE TRANSCRIPTIONAL REPRESSOR SCO4008"/>
    <property type="match status" value="1"/>
</dbReference>